<proteinExistence type="predicted"/>
<dbReference type="Gene3D" id="3.90.550.10">
    <property type="entry name" value="Spore Coat Polysaccharide Biosynthesis Protein SpsA, Chain A"/>
    <property type="match status" value="1"/>
</dbReference>
<evidence type="ECO:0000259" key="1">
    <source>
        <dbReference type="Pfam" id="PF00535"/>
    </source>
</evidence>
<dbReference type="InterPro" id="IPR050834">
    <property type="entry name" value="Glycosyltransf_2"/>
</dbReference>
<comment type="caution">
    <text evidence="2">The sequence shown here is derived from an EMBL/GenBank/DDBJ whole genome shotgun (WGS) entry which is preliminary data.</text>
</comment>
<sequence>MNLTNKKVAVLLATHNGIQWIEEQVHSILEQNNVDVRLIISDDGSTDGTYPFVKQLAKSDNRVTLLLDHSAVCGAGKNFYRLIRQADTFDADFVAFADQDDIWLSNKLQYQIDTLNNRAVDATSGNVVAFWDNAQLAFINKAQPFKPLDYLFESAGPGCSFCVTRALFDELHDFVQQHADEDLPDLHDWLIYAYARATNHQWYYEQRPLLKYRQHQHNVVGVHKGFQASARRFITVRQRWYRNQVQLLSYILLSCCQEKMTSKSLMQRIGRLNFFDRLVLAFNVSKFRRERSHQLVLSLMLITYVF</sequence>
<dbReference type="Pfam" id="PF00535">
    <property type="entry name" value="Glycos_transf_2"/>
    <property type="match status" value="1"/>
</dbReference>
<protein>
    <recommendedName>
        <fullName evidence="1">Glycosyltransferase 2-like domain-containing protein</fullName>
    </recommendedName>
</protein>
<gene>
    <name evidence="2" type="ORF">LCGC14_2202240</name>
</gene>
<dbReference type="PANTHER" id="PTHR43685:SF2">
    <property type="entry name" value="GLYCOSYLTRANSFERASE 2-LIKE DOMAIN-CONTAINING PROTEIN"/>
    <property type="match status" value="1"/>
</dbReference>
<reference evidence="2" key="1">
    <citation type="journal article" date="2015" name="Nature">
        <title>Complex archaea that bridge the gap between prokaryotes and eukaryotes.</title>
        <authorList>
            <person name="Spang A."/>
            <person name="Saw J.H."/>
            <person name="Jorgensen S.L."/>
            <person name="Zaremba-Niedzwiedzka K."/>
            <person name="Martijn J."/>
            <person name="Lind A.E."/>
            <person name="van Eijk R."/>
            <person name="Schleper C."/>
            <person name="Guy L."/>
            <person name="Ettema T.J."/>
        </authorList>
    </citation>
    <scope>NUCLEOTIDE SEQUENCE</scope>
</reference>
<name>A0A0F9E3Q6_9ZZZZ</name>
<feature type="domain" description="Glycosyltransferase 2-like" evidence="1">
    <location>
        <begin position="10"/>
        <end position="130"/>
    </location>
</feature>
<evidence type="ECO:0000313" key="2">
    <source>
        <dbReference type="EMBL" id="KKL60746.1"/>
    </source>
</evidence>
<dbReference type="SUPFAM" id="SSF53448">
    <property type="entry name" value="Nucleotide-diphospho-sugar transferases"/>
    <property type="match status" value="1"/>
</dbReference>
<dbReference type="AlphaFoldDB" id="A0A0F9E3Q6"/>
<dbReference type="InterPro" id="IPR001173">
    <property type="entry name" value="Glyco_trans_2-like"/>
</dbReference>
<dbReference type="InterPro" id="IPR029044">
    <property type="entry name" value="Nucleotide-diphossugar_trans"/>
</dbReference>
<dbReference type="EMBL" id="LAZR01029047">
    <property type="protein sequence ID" value="KKL60746.1"/>
    <property type="molecule type" value="Genomic_DNA"/>
</dbReference>
<dbReference type="PANTHER" id="PTHR43685">
    <property type="entry name" value="GLYCOSYLTRANSFERASE"/>
    <property type="match status" value="1"/>
</dbReference>
<accession>A0A0F9E3Q6</accession>
<organism evidence="2">
    <name type="scientific">marine sediment metagenome</name>
    <dbReference type="NCBI Taxonomy" id="412755"/>
    <lineage>
        <taxon>unclassified sequences</taxon>
        <taxon>metagenomes</taxon>
        <taxon>ecological metagenomes</taxon>
    </lineage>
</organism>